<accession>A0A0U9HKG7</accession>
<keyword evidence="1 6" id="KW-0813">Transport</keyword>
<organism evidence="9">
    <name type="scientific">Tepidanaerobacter syntrophicus</name>
    <dbReference type="NCBI Taxonomy" id="224999"/>
    <lineage>
        <taxon>Bacteria</taxon>
        <taxon>Bacillati</taxon>
        <taxon>Bacillota</taxon>
        <taxon>Clostridia</taxon>
        <taxon>Thermosediminibacterales</taxon>
        <taxon>Tepidanaerobacteraceae</taxon>
        <taxon>Tepidanaerobacter</taxon>
    </lineage>
</organism>
<keyword evidence="2 6" id="KW-0597">Phosphoprotein</keyword>
<dbReference type="GO" id="GO:0022900">
    <property type="term" value="P:electron transport chain"/>
    <property type="evidence" value="ECO:0007669"/>
    <property type="project" value="UniProtKB-UniRule"/>
</dbReference>
<keyword evidence="10" id="KW-1185">Reference proteome</keyword>
<dbReference type="RefSeq" id="WP_059033475.1">
    <property type="nucleotide sequence ID" value="NZ_BSDW01000001.1"/>
</dbReference>
<dbReference type="OrthoDB" id="9787579at2"/>
<keyword evidence="3 6" id="KW-0285">Flavoprotein</keyword>
<dbReference type="SMART" id="SM00900">
    <property type="entry name" value="FMN_bind"/>
    <property type="match status" value="1"/>
</dbReference>
<dbReference type="STRING" id="224999.GCA_001485475_01904"/>
<evidence type="ECO:0000256" key="1">
    <source>
        <dbReference type="ARBA" id="ARBA00022448"/>
    </source>
</evidence>
<keyword evidence="7" id="KW-0732">Signal</keyword>
<dbReference type="GO" id="GO:0010181">
    <property type="term" value="F:FMN binding"/>
    <property type="evidence" value="ECO:0007669"/>
    <property type="project" value="InterPro"/>
</dbReference>
<keyword evidence="6" id="KW-1003">Cell membrane</keyword>
<evidence type="ECO:0000313" key="10">
    <source>
        <dbReference type="Proteomes" id="UP000062160"/>
    </source>
</evidence>
<keyword evidence="6" id="KW-0812">Transmembrane</keyword>
<dbReference type="EC" id="7.-.-.-" evidence="6"/>
<evidence type="ECO:0000256" key="2">
    <source>
        <dbReference type="ARBA" id="ARBA00022553"/>
    </source>
</evidence>
<gene>
    <name evidence="6" type="primary">rnfG</name>
    <name evidence="9" type="ORF">TSYNT_9117</name>
</gene>
<dbReference type="PANTHER" id="PTHR36118">
    <property type="entry name" value="ION-TRANSLOCATING OXIDOREDUCTASE COMPLEX SUBUNIT G"/>
    <property type="match status" value="1"/>
</dbReference>
<comment type="similarity">
    <text evidence="6">Belongs to the RnfG family.</text>
</comment>
<dbReference type="InterPro" id="IPR007329">
    <property type="entry name" value="FMN-bd"/>
</dbReference>
<proteinExistence type="inferred from homology"/>
<evidence type="ECO:0000256" key="7">
    <source>
        <dbReference type="SAM" id="SignalP"/>
    </source>
</evidence>
<comment type="subunit">
    <text evidence="6">The complex is composed of six subunits: RnfA, RnfB, RnfC, RnfD, RnfE and RnfG.</text>
</comment>
<comment type="subcellular location">
    <subcellularLocation>
        <location evidence="6">Cell membrane</location>
        <topology evidence="6">Single-pass membrane protein</topology>
    </subcellularLocation>
</comment>
<dbReference type="AlphaFoldDB" id="A0A0U9HKG7"/>
<dbReference type="PANTHER" id="PTHR36118:SF1">
    <property type="entry name" value="ION-TRANSLOCATING OXIDOREDUCTASE COMPLEX SUBUNIT G"/>
    <property type="match status" value="1"/>
</dbReference>
<feature type="domain" description="FMN-binding" evidence="8">
    <location>
        <begin position="86"/>
        <end position="170"/>
    </location>
</feature>
<dbReference type="PIRSF" id="PIRSF006091">
    <property type="entry name" value="E_trnsport_RnfG"/>
    <property type="match status" value="1"/>
</dbReference>
<name>A0A0U9HKG7_9FIRM</name>
<dbReference type="GO" id="GO:0005886">
    <property type="term" value="C:plasma membrane"/>
    <property type="evidence" value="ECO:0007669"/>
    <property type="project" value="UniProtKB-SubCell"/>
</dbReference>
<comment type="cofactor">
    <cofactor evidence="6">
        <name>FMN</name>
        <dbReference type="ChEBI" id="CHEBI:58210"/>
    </cofactor>
</comment>
<keyword evidence="6" id="KW-1278">Translocase</keyword>
<keyword evidence="6" id="KW-1133">Transmembrane helix</keyword>
<evidence type="ECO:0000259" key="8">
    <source>
        <dbReference type="SMART" id="SM00900"/>
    </source>
</evidence>
<comment type="function">
    <text evidence="6">Part of a membrane-bound complex that couples electron transfer with translocation of ions across the membrane.</text>
</comment>
<keyword evidence="5 6" id="KW-0249">Electron transport</keyword>
<evidence type="ECO:0000313" key="9">
    <source>
        <dbReference type="EMBL" id="GAQ25868.1"/>
    </source>
</evidence>
<evidence type="ECO:0000256" key="5">
    <source>
        <dbReference type="ARBA" id="ARBA00022982"/>
    </source>
</evidence>
<evidence type="ECO:0000256" key="6">
    <source>
        <dbReference type="HAMAP-Rule" id="MF_00479"/>
    </source>
</evidence>
<sequence>MNQYVKMIVVLLVISCASGAVLALSYAVTNPKIQQQELQKLQESVLKVIPGATKMEEVQKDGITVYIGLDDQGNKKGIAFPASGSGFNGVIELMVGYNPTEGKLTGVEVLSMSETPGLGAKITEESFTGQFNGKSVKDQFIVKQDVQAISGATISSTAVTKAIKASLDEIVKLYPVGGDF</sequence>
<keyword evidence="4 6" id="KW-0288">FMN</keyword>
<dbReference type="EMBL" id="DF977003">
    <property type="protein sequence ID" value="GAQ25868.1"/>
    <property type="molecule type" value="Genomic_DNA"/>
</dbReference>
<evidence type="ECO:0000256" key="3">
    <source>
        <dbReference type="ARBA" id="ARBA00022630"/>
    </source>
</evidence>
<dbReference type="NCBIfam" id="TIGR01947">
    <property type="entry name" value="rnfG"/>
    <property type="match status" value="1"/>
</dbReference>
<protein>
    <recommendedName>
        <fullName evidence="6">Ion-translocating oxidoreductase complex subunit G</fullName>
        <ecNumber evidence="6">7.-.-.-</ecNumber>
    </recommendedName>
    <alternativeName>
        <fullName evidence="6">Rnf electron transport complex subunit G</fullName>
    </alternativeName>
</protein>
<dbReference type="Pfam" id="PF04205">
    <property type="entry name" value="FMN_bind"/>
    <property type="match status" value="1"/>
</dbReference>
<dbReference type="HAMAP" id="MF_00479">
    <property type="entry name" value="RsxG_RnfG"/>
    <property type="match status" value="1"/>
</dbReference>
<reference evidence="9" key="1">
    <citation type="journal article" date="2016" name="Genome Announc.">
        <title>Draft Genome Sequence of the Syntrophic Lactate-Degrading Bacterium Tepidanaerobacter syntrophicus JLT.</title>
        <authorList>
            <person name="Matsuura N."/>
            <person name="Ohashi A."/>
            <person name="Tourlousse D.M."/>
            <person name="Sekiguchi Y."/>
        </authorList>
    </citation>
    <scope>NUCLEOTIDE SEQUENCE [LARGE SCALE GENOMIC DNA]</scope>
    <source>
        <strain evidence="9">JL</strain>
    </source>
</reference>
<dbReference type="InterPro" id="IPR010209">
    <property type="entry name" value="Ion_transpt_RnfG/RsxG"/>
</dbReference>
<keyword evidence="6" id="KW-0472">Membrane</keyword>
<dbReference type="GO" id="GO:0009055">
    <property type="term" value="F:electron transfer activity"/>
    <property type="evidence" value="ECO:0007669"/>
    <property type="project" value="InterPro"/>
</dbReference>
<evidence type="ECO:0000256" key="4">
    <source>
        <dbReference type="ARBA" id="ARBA00022643"/>
    </source>
</evidence>
<feature type="modified residue" description="FMN phosphoryl threonine" evidence="6">
    <location>
        <position position="153"/>
    </location>
</feature>
<dbReference type="Proteomes" id="UP000062160">
    <property type="component" value="Unassembled WGS sequence"/>
</dbReference>
<feature type="signal peptide" evidence="7">
    <location>
        <begin position="1"/>
        <end position="23"/>
    </location>
</feature>
<feature type="chain" id="PRO_5039069407" description="Ion-translocating oxidoreductase complex subunit G" evidence="7">
    <location>
        <begin position="24"/>
        <end position="180"/>
    </location>
</feature>